<dbReference type="Proteomes" id="UP000029278">
    <property type="component" value="Unassembled WGS sequence"/>
</dbReference>
<gene>
    <name evidence="2" type="ORF">DJ90_286</name>
</gene>
<organism evidence="2 3">
    <name type="scientific">Paenibacillus macerans</name>
    <name type="common">Bacillus macerans</name>
    <dbReference type="NCBI Taxonomy" id="44252"/>
    <lineage>
        <taxon>Bacteria</taxon>
        <taxon>Bacillati</taxon>
        <taxon>Bacillota</taxon>
        <taxon>Bacilli</taxon>
        <taxon>Bacillales</taxon>
        <taxon>Paenibacillaceae</taxon>
        <taxon>Paenibacillus</taxon>
    </lineage>
</organism>
<dbReference type="PANTHER" id="PTHR43802:SF1">
    <property type="entry name" value="IP11341P-RELATED"/>
    <property type="match status" value="1"/>
</dbReference>
<dbReference type="Pfam" id="PF00378">
    <property type="entry name" value="ECH_1"/>
    <property type="match status" value="1"/>
</dbReference>
<evidence type="ECO:0000256" key="1">
    <source>
        <dbReference type="ARBA" id="ARBA00005254"/>
    </source>
</evidence>
<dbReference type="EMBL" id="JMQA01000038">
    <property type="protein sequence ID" value="KFN05885.1"/>
    <property type="molecule type" value="Genomic_DNA"/>
</dbReference>
<evidence type="ECO:0000313" key="2">
    <source>
        <dbReference type="EMBL" id="KFN05885.1"/>
    </source>
</evidence>
<dbReference type="PANTHER" id="PTHR43802">
    <property type="entry name" value="ENOYL-COA HYDRATASE"/>
    <property type="match status" value="1"/>
</dbReference>
<dbReference type="SUPFAM" id="SSF52096">
    <property type="entry name" value="ClpP/crotonase"/>
    <property type="match status" value="1"/>
</dbReference>
<dbReference type="STRING" id="44252.DJ90_286"/>
<protein>
    <submittedName>
        <fullName evidence="2">Enoyl-CoA hydratase/isomerase family protein</fullName>
    </submittedName>
</protein>
<keyword evidence="2" id="KW-0413">Isomerase</keyword>
<accession>A0A090Z6R0</accession>
<keyword evidence="3" id="KW-1185">Reference proteome</keyword>
<dbReference type="Gene3D" id="3.90.226.10">
    <property type="entry name" value="2-enoyl-CoA Hydratase, Chain A, domain 1"/>
    <property type="match status" value="1"/>
</dbReference>
<comment type="caution">
    <text evidence="2">The sequence shown here is derived from an EMBL/GenBank/DDBJ whole genome shotgun (WGS) entry which is preliminary data.</text>
</comment>
<name>A0A090Z6R0_PAEMA</name>
<dbReference type="AlphaFoldDB" id="A0A090Z6R0"/>
<evidence type="ECO:0000313" key="3">
    <source>
        <dbReference type="Proteomes" id="UP000029278"/>
    </source>
</evidence>
<dbReference type="HOGENOM" id="CLU_2094413_0_0_9"/>
<dbReference type="InterPro" id="IPR029045">
    <property type="entry name" value="ClpP/crotonase-like_dom_sf"/>
</dbReference>
<comment type="similarity">
    <text evidence="1">Belongs to the enoyl-CoA hydratase/isomerase family.</text>
</comment>
<dbReference type="PATRIC" id="fig|44252.3.peg.4558"/>
<dbReference type="GO" id="GO:0016853">
    <property type="term" value="F:isomerase activity"/>
    <property type="evidence" value="ECO:0007669"/>
    <property type="project" value="UniProtKB-KW"/>
</dbReference>
<proteinExistence type="inferred from homology"/>
<reference evidence="2 3" key="1">
    <citation type="submission" date="2014-04" db="EMBL/GenBank/DDBJ databases">
        <authorList>
            <person name="Bishop-Lilly K.A."/>
            <person name="Broomall S.M."/>
            <person name="Chain P.S."/>
            <person name="Chertkov O."/>
            <person name="Coyne S.R."/>
            <person name="Daligault H.E."/>
            <person name="Davenport K.W."/>
            <person name="Erkkila T."/>
            <person name="Frey K.G."/>
            <person name="Gibbons H.S."/>
            <person name="Gu W."/>
            <person name="Jaissle J."/>
            <person name="Johnson S.L."/>
            <person name="Koroleva G.I."/>
            <person name="Ladner J.T."/>
            <person name="Lo C.-C."/>
            <person name="Minogue T.D."/>
            <person name="Munk C."/>
            <person name="Palacios G.F."/>
            <person name="Redden C.L."/>
            <person name="Rosenzweig C.N."/>
            <person name="Scholz M.B."/>
            <person name="Teshima H."/>
            <person name="Xu Y."/>
        </authorList>
    </citation>
    <scope>NUCLEOTIDE SEQUENCE [LARGE SCALE GENOMIC DNA]</scope>
    <source>
        <strain evidence="2 3">8244</strain>
    </source>
</reference>
<dbReference type="InterPro" id="IPR001753">
    <property type="entry name" value="Enoyl-CoA_hydra/iso"/>
</dbReference>
<sequence>MLLTLQNMIGFKKAAYYAYTGKSINGQTALDLGIVSEVLPREKLLPRAWELAEMIMQAPRSTRHLSHSIISRPWKQALVSDQGFQLAHQMYDMAIDEEGALERLKKMQGRLMGKEV</sequence>